<organism evidence="7 8">
    <name type="scientific">Leptobrachium leishanense</name>
    <name type="common">Leishan spiny toad</name>
    <dbReference type="NCBI Taxonomy" id="445787"/>
    <lineage>
        <taxon>Eukaryota</taxon>
        <taxon>Metazoa</taxon>
        <taxon>Chordata</taxon>
        <taxon>Craniata</taxon>
        <taxon>Vertebrata</taxon>
        <taxon>Euteleostomi</taxon>
        <taxon>Amphibia</taxon>
        <taxon>Batrachia</taxon>
        <taxon>Anura</taxon>
        <taxon>Pelobatoidea</taxon>
        <taxon>Megophryidae</taxon>
        <taxon>Leptobrachium</taxon>
    </lineage>
</organism>
<keyword evidence="4" id="KW-0372">Hormone</keyword>
<evidence type="ECO:0000259" key="6">
    <source>
        <dbReference type="Pfam" id="PF03002"/>
    </source>
</evidence>
<evidence type="ECO:0000256" key="4">
    <source>
        <dbReference type="ARBA" id="ARBA00022702"/>
    </source>
</evidence>
<comment type="subcellular location">
    <subcellularLocation>
        <location evidence="1">Secreted</location>
    </subcellularLocation>
</comment>
<evidence type="ECO:0000256" key="1">
    <source>
        <dbReference type="ARBA" id="ARBA00004613"/>
    </source>
</evidence>
<keyword evidence="8" id="KW-1185">Reference proteome</keyword>
<dbReference type="Ensembl" id="ENSLLET00000025957.1">
    <property type="protein sequence ID" value="ENSLLEP00000025001.1"/>
    <property type="gene ID" value="ENSLLEG00000015874.1"/>
</dbReference>
<protein>
    <recommendedName>
        <fullName evidence="6">Somatostatin/Cortistatin C-terminal domain-containing protein</fullName>
    </recommendedName>
</protein>
<sequence>SKSRSNESLKPGSQSLLPPDVLLNGIAAPQKFINVRDFIFHVFWVTQEMTEIRKDALTALSAIFDWTSLQEDEASSTTREEADLPYRPPRSMFIRPPLRERSTCKNFFWKTFSTC</sequence>
<evidence type="ECO:0000313" key="8">
    <source>
        <dbReference type="Proteomes" id="UP000694569"/>
    </source>
</evidence>
<keyword evidence="3" id="KW-0964">Secreted</keyword>
<dbReference type="Pfam" id="PF03002">
    <property type="entry name" value="Somatostatin"/>
    <property type="match status" value="1"/>
</dbReference>
<comment type="similarity">
    <text evidence="2">Belongs to the somatostatin family.</text>
</comment>
<feature type="domain" description="Somatostatin/Cortistatin C-terminal" evidence="6">
    <location>
        <begin position="104"/>
        <end position="115"/>
    </location>
</feature>
<evidence type="ECO:0000256" key="3">
    <source>
        <dbReference type="ARBA" id="ARBA00022525"/>
    </source>
</evidence>
<dbReference type="Proteomes" id="UP000694569">
    <property type="component" value="Unplaced"/>
</dbReference>
<keyword evidence="5" id="KW-1015">Disulfide bond</keyword>
<reference evidence="7" key="1">
    <citation type="submission" date="2025-08" db="UniProtKB">
        <authorList>
            <consortium name="Ensembl"/>
        </authorList>
    </citation>
    <scope>IDENTIFICATION</scope>
</reference>
<evidence type="ECO:0000313" key="7">
    <source>
        <dbReference type="Ensembl" id="ENSLLEP00000025001.1"/>
    </source>
</evidence>
<evidence type="ECO:0000256" key="5">
    <source>
        <dbReference type="ARBA" id="ARBA00023157"/>
    </source>
</evidence>
<dbReference type="InterPro" id="IPR018142">
    <property type="entry name" value="Somatostatin/Cortistatin_C"/>
</dbReference>
<dbReference type="OrthoDB" id="9438385at2759"/>
<dbReference type="AlphaFoldDB" id="A0A8C5PMG2"/>
<name>A0A8C5PMG2_9ANUR</name>
<evidence type="ECO:0000256" key="2">
    <source>
        <dbReference type="ARBA" id="ARBA00008327"/>
    </source>
</evidence>
<proteinExistence type="inferred from homology"/>
<reference evidence="7" key="2">
    <citation type="submission" date="2025-09" db="UniProtKB">
        <authorList>
            <consortium name="Ensembl"/>
        </authorList>
    </citation>
    <scope>IDENTIFICATION</scope>
</reference>
<accession>A0A8C5PMG2</accession>
<dbReference type="GO" id="GO:0005576">
    <property type="term" value="C:extracellular region"/>
    <property type="evidence" value="ECO:0007669"/>
    <property type="project" value="UniProtKB-SubCell"/>
</dbReference>
<dbReference type="GO" id="GO:0005179">
    <property type="term" value="F:hormone activity"/>
    <property type="evidence" value="ECO:0007669"/>
    <property type="project" value="UniProtKB-KW"/>
</dbReference>